<dbReference type="AlphaFoldDB" id="A0A1I2P4N0"/>
<evidence type="ECO:0000256" key="1">
    <source>
        <dbReference type="ARBA" id="ARBA00022741"/>
    </source>
</evidence>
<name>A0A1I2P4N0_9FIRM</name>
<evidence type="ECO:0000313" key="4">
    <source>
        <dbReference type="EMBL" id="SFG10420.1"/>
    </source>
</evidence>
<organism evidence="4 5">
    <name type="scientific">Desulfotruncus arcticus DSM 17038</name>
    <dbReference type="NCBI Taxonomy" id="1121424"/>
    <lineage>
        <taxon>Bacteria</taxon>
        <taxon>Bacillati</taxon>
        <taxon>Bacillota</taxon>
        <taxon>Clostridia</taxon>
        <taxon>Eubacteriales</taxon>
        <taxon>Desulfallaceae</taxon>
        <taxon>Desulfotruncus</taxon>
    </lineage>
</organism>
<accession>A0A1I2P4N0</accession>
<keyword evidence="2" id="KW-0067">ATP-binding</keyword>
<dbReference type="InterPro" id="IPR027417">
    <property type="entry name" value="P-loop_NTPase"/>
</dbReference>
<dbReference type="Pfam" id="PF00158">
    <property type="entry name" value="Sigma54_activat"/>
    <property type="match status" value="1"/>
</dbReference>
<evidence type="ECO:0000256" key="2">
    <source>
        <dbReference type="ARBA" id="ARBA00022840"/>
    </source>
</evidence>
<evidence type="ECO:0000259" key="3">
    <source>
        <dbReference type="PROSITE" id="PS50045"/>
    </source>
</evidence>
<dbReference type="PROSITE" id="PS00676">
    <property type="entry name" value="SIGMA54_INTERACT_2"/>
    <property type="match status" value="1"/>
</dbReference>
<keyword evidence="5" id="KW-1185">Reference proteome</keyword>
<dbReference type="Gene3D" id="1.10.8.60">
    <property type="match status" value="1"/>
</dbReference>
<dbReference type="Gene3D" id="3.40.50.300">
    <property type="entry name" value="P-loop containing nucleotide triphosphate hydrolases"/>
    <property type="match status" value="1"/>
</dbReference>
<protein>
    <submittedName>
        <fullName evidence="4">Sigma-54 interaction domain-containing protein</fullName>
    </submittedName>
</protein>
<proteinExistence type="predicted"/>
<gene>
    <name evidence="4" type="ORF">SAMN05660649_00687</name>
</gene>
<evidence type="ECO:0000313" key="5">
    <source>
        <dbReference type="Proteomes" id="UP000199337"/>
    </source>
</evidence>
<dbReference type="InterPro" id="IPR058031">
    <property type="entry name" value="AAA_lid_NorR"/>
</dbReference>
<sequence length="179" mass="20528">MALNCASIPESLFESELFGYEPGAFSGAATQGKPGRFELANNGTLFLDEIGELSPTLQAKLLRAIETREIDKIGGKKPIKINTRLISATNRNLLADIKKSNFRNDLYHRLATITIELPPLRYRRDDIILLANHFLTKMSERTNRQFTLSVSAYKHLLEYRWPGKRKGVAECYYRRMCRF</sequence>
<dbReference type="GO" id="GO:0005524">
    <property type="term" value="F:ATP binding"/>
    <property type="evidence" value="ECO:0007669"/>
    <property type="project" value="UniProtKB-KW"/>
</dbReference>
<keyword evidence="1" id="KW-0547">Nucleotide-binding</keyword>
<dbReference type="GO" id="GO:0006355">
    <property type="term" value="P:regulation of DNA-templated transcription"/>
    <property type="evidence" value="ECO:0007669"/>
    <property type="project" value="InterPro"/>
</dbReference>
<dbReference type="Proteomes" id="UP000199337">
    <property type="component" value="Unassembled WGS sequence"/>
</dbReference>
<feature type="domain" description="Sigma-54 factor interaction" evidence="3">
    <location>
        <begin position="1"/>
        <end position="177"/>
    </location>
</feature>
<dbReference type="PANTHER" id="PTHR32071">
    <property type="entry name" value="TRANSCRIPTIONAL REGULATORY PROTEIN"/>
    <property type="match status" value="1"/>
</dbReference>
<dbReference type="Pfam" id="PF25601">
    <property type="entry name" value="AAA_lid_14"/>
    <property type="match status" value="1"/>
</dbReference>
<dbReference type="EMBL" id="FOOX01000002">
    <property type="protein sequence ID" value="SFG10420.1"/>
    <property type="molecule type" value="Genomic_DNA"/>
</dbReference>
<dbReference type="STRING" id="341036.SAMN05660649_00687"/>
<dbReference type="CDD" id="cd00009">
    <property type="entry name" value="AAA"/>
    <property type="match status" value="1"/>
</dbReference>
<reference evidence="5" key="1">
    <citation type="submission" date="2016-10" db="EMBL/GenBank/DDBJ databases">
        <authorList>
            <person name="Varghese N."/>
            <person name="Submissions S."/>
        </authorList>
    </citation>
    <scope>NUCLEOTIDE SEQUENCE [LARGE SCALE GENOMIC DNA]</scope>
    <source>
        <strain evidence="5">DSM 17038</strain>
    </source>
</reference>
<dbReference type="PROSITE" id="PS50045">
    <property type="entry name" value="SIGMA54_INTERACT_4"/>
    <property type="match status" value="1"/>
</dbReference>
<dbReference type="SUPFAM" id="SSF52540">
    <property type="entry name" value="P-loop containing nucleoside triphosphate hydrolases"/>
    <property type="match status" value="1"/>
</dbReference>
<dbReference type="InterPro" id="IPR002078">
    <property type="entry name" value="Sigma_54_int"/>
</dbReference>
<dbReference type="InterPro" id="IPR025943">
    <property type="entry name" value="Sigma_54_int_dom_ATP-bd_2"/>
</dbReference>